<dbReference type="OrthoDB" id="2213372at2759"/>
<sequence length="154" mass="17529">MIYSEQQLLALVETGDVVQESEIETLFNKLRPVSAKLMIGSWIPGPYVETGHPGVQELKEAGWDGKTFYSEDHVAPVMSKNRDGTRAMNEKFGLAVLRPMEFRGVLSVAMIYDNLPIIDHFRYVTDDIIFGIMDTKMFPKENGMLYFSLKRSTM</sequence>
<protein>
    <submittedName>
        <fullName evidence="3">Uncharacterized protein</fullName>
    </submittedName>
</protein>
<gene>
    <name evidence="3" type="ORF">INT45_013526</name>
</gene>
<name>A0A8H7S543_9FUNG</name>
<dbReference type="EMBL" id="JAEPRB010000072">
    <property type="protein sequence ID" value="KAG2222895.1"/>
    <property type="molecule type" value="Genomic_DNA"/>
</dbReference>
<organism evidence="3 4">
    <name type="scientific">Circinella minor</name>
    <dbReference type="NCBI Taxonomy" id="1195481"/>
    <lineage>
        <taxon>Eukaryota</taxon>
        <taxon>Fungi</taxon>
        <taxon>Fungi incertae sedis</taxon>
        <taxon>Mucoromycota</taxon>
        <taxon>Mucoromycotina</taxon>
        <taxon>Mucoromycetes</taxon>
        <taxon>Mucorales</taxon>
        <taxon>Lichtheimiaceae</taxon>
        <taxon>Circinella</taxon>
    </lineage>
</organism>
<evidence type="ECO:0000259" key="2">
    <source>
        <dbReference type="Pfam" id="PF14232"/>
    </source>
</evidence>
<keyword evidence="4" id="KW-1185">Reference proteome</keyword>
<evidence type="ECO:0000259" key="1">
    <source>
        <dbReference type="Pfam" id="PF14231"/>
    </source>
</evidence>
<dbReference type="Gene3D" id="2.40.128.580">
    <property type="entry name" value="GXWXG domain"/>
    <property type="match status" value="1"/>
</dbReference>
<dbReference type="AlphaFoldDB" id="A0A8H7S543"/>
<proteinExistence type="predicted"/>
<feature type="domain" description="DUF4334" evidence="2">
    <location>
        <begin position="94"/>
        <end position="151"/>
    </location>
</feature>
<evidence type="ECO:0000313" key="3">
    <source>
        <dbReference type="EMBL" id="KAG2222895.1"/>
    </source>
</evidence>
<dbReference type="InterPro" id="IPR025951">
    <property type="entry name" value="GXWXG_dom"/>
</dbReference>
<comment type="caution">
    <text evidence="3">The sequence shown here is derived from an EMBL/GenBank/DDBJ whole genome shotgun (WGS) entry which is preliminary data.</text>
</comment>
<evidence type="ECO:0000313" key="4">
    <source>
        <dbReference type="Proteomes" id="UP000646827"/>
    </source>
</evidence>
<dbReference type="Proteomes" id="UP000646827">
    <property type="component" value="Unassembled WGS sequence"/>
</dbReference>
<dbReference type="InterPro" id="IPR025568">
    <property type="entry name" value="DUF4334"/>
</dbReference>
<accession>A0A8H7S543</accession>
<feature type="domain" description="GXWXG" evidence="1">
    <location>
        <begin position="26"/>
        <end position="84"/>
    </location>
</feature>
<dbReference type="Pfam" id="PF14231">
    <property type="entry name" value="GXWXG"/>
    <property type="match status" value="1"/>
</dbReference>
<dbReference type="Pfam" id="PF14232">
    <property type="entry name" value="DUF4334"/>
    <property type="match status" value="1"/>
</dbReference>
<reference evidence="3 4" key="1">
    <citation type="submission" date="2020-12" db="EMBL/GenBank/DDBJ databases">
        <title>Metabolic potential, ecology and presence of endohyphal bacteria is reflected in genomic diversity of Mucoromycotina.</title>
        <authorList>
            <person name="Muszewska A."/>
            <person name="Okrasinska A."/>
            <person name="Steczkiewicz K."/>
            <person name="Drgas O."/>
            <person name="Orlowska M."/>
            <person name="Perlinska-Lenart U."/>
            <person name="Aleksandrzak-Piekarczyk T."/>
            <person name="Szatraj K."/>
            <person name="Zielenkiewicz U."/>
            <person name="Pilsyk S."/>
            <person name="Malc E."/>
            <person name="Mieczkowski P."/>
            <person name="Kruszewska J.S."/>
            <person name="Biernat P."/>
            <person name="Pawlowska J."/>
        </authorList>
    </citation>
    <scope>NUCLEOTIDE SEQUENCE [LARGE SCALE GENOMIC DNA]</scope>
    <source>
        <strain evidence="3 4">CBS 142.35</strain>
    </source>
</reference>